<evidence type="ECO:0000313" key="1">
    <source>
        <dbReference type="EMBL" id="MCM1988467.1"/>
    </source>
</evidence>
<proteinExistence type="predicted"/>
<dbReference type="InterPro" id="IPR017016">
    <property type="entry name" value="UCP033595"/>
</dbReference>
<dbReference type="AlphaFoldDB" id="A0A9J6NW28"/>
<dbReference type="RefSeq" id="WP_250857333.1">
    <property type="nucleotide sequence ID" value="NZ_JAGSOJ010000001.1"/>
</dbReference>
<reference evidence="1" key="2">
    <citation type="submission" date="2021-04" db="EMBL/GenBank/DDBJ databases">
        <authorList>
            <person name="Dong X."/>
        </authorList>
    </citation>
    <scope>NUCLEOTIDE SEQUENCE</scope>
    <source>
        <strain evidence="1">ZWT</strain>
    </source>
</reference>
<reference evidence="1" key="1">
    <citation type="journal article" date="2021" name="mSystems">
        <title>Bacteria and Archaea Synergistically Convert Glycine Betaine to Biogenic Methane in the Formosa Cold Seep of the South China Sea.</title>
        <authorList>
            <person name="Li L."/>
            <person name="Zhang W."/>
            <person name="Zhang S."/>
            <person name="Song L."/>
            <person name="Sun Q."/>
            <person name="Zhang H."/>
            <person name="Xiang H."/>
            <person name="Dong X."/>
        </authorList>
    </citation>
    <scope>NUCLEOTIDE SEQUENCE</scope>
    <source>
        <strain evidence="1">ZWT</strain>
    </source>
</reference>
<comment type="caution">
    <text evidence="1">The sequence shown here is derived from an EMBL/GenBank/DDBJ whole genome shotgun (WGS) entry which is preliminary data.</text>
</comment>
<dbReference type="Pfam" id="PF20124">
    <property type="entry name" value="DUF6514"/>
    <property type="match status" value="1"/>
</dbReference>
<evidence type="ECO:0000313" key="2">
    <source>
        <dbReference type="Proteomes" id="UP001056429"/>
    </source>
</evidence>
<keyword evidence="2" id="KW-1185">Reference proteome</keyword>
<name>A0A9J6NW28_9CLOT</name>
<sequence length="104" mass="12394">MKIILSKEKSVEDEGLRRDYCYRIVEVEGRKGIVKNKMFYGIEIERRDFINGELVNIERDGEELISSDRDKVLNIFNKAYTYLISPIHFIEIFSNEIDELRFNL</sequence>
<dbReference type="Proteomes" id="UP001056429">
    <property type="component" value="Unassembled WGS sequence"/>
</dbReference>
<organism evidence="1 2">
    <name type="scientific">Oceanirhabdus seepicola</name>
    <dbReference type="NCBI Taxonomy" id="2828781"/>
    <lineage>
        <taxon>Bacteria</taxon>
        <taxon>Bacillati</taxon>
        <taxon>Bacillota</taxon>
        <taxon>Clostridia</taxon>
        <taxon>Eubacteriales</taxon>
        <taxon>Clostridiaceae</taxon>
        <taxon>Oceanirhabdus</taxon>
    </lineage>
</organism>
<dbReference type="EMBL" id="JAGSOJ010000001">
    <property type="protein sequence ID" value="MCM1988467.1"/>
    <property type="molecule type" value="Genomic_DNA"/>
</dbReference>
<protein>
    <submittedName>
        <fullName evidence="1">Uncharacterized protein</fullName>
    </submittedName>
</protein>
<gene>
    <name evidence="1" type="ORF">KDK92_01860</name>
</gene>
<accession>A0A9J6NW28</accession>